<reference evidence="3" key="1">
    <citation type="submission" date="2016-10" db="EMBL/GenBank/DDBJ databases">
        <authorList>
            <person name="Varghese N."/>
            <person name="Submissions S."/>
        </authorList>
    </citation>
    <scope>NUCLEOTIDE SEQUENCE [LARGE SCALE GENOMIC DNA]</scope>
    <source>
        <strain evidence="3">DSM 43161</strain>
    </source>
</reference>
<dbReference type="PROSITE" id="PS51257">
    <property type="entry name" value="PROKAR_LIPOPROTEIN"/>
    <property type="match status" value="1"/>
</dbReference>
<feature type="transmembrane region" description="Helical" evidence="1">
    <location>
        <begin position="20"/>
        <end position="40"/>
    </location>
</feature>
<dbReference type="Proteomes" id="UP000183642">
    <property type="component" value="Unassembled WGS sequence"/>
</dbReference>
<name>A0A1I5IJD7_9ACTN</name>
<feature type="transmembrane region" description="Helical" evidence="1">
    <location>
        <begin position="123"/>
        <end position="140"/>
    </location>
</feature>
<evidence type="ECO:0000256" key="1">
    <source>
        <dbReference type="SAM" id="Phobius"/>
    </source>
</evidence>
<evidence type="ECO:0000313" key="3">
    <source>
        <dbReference type="Proteomes" id="UP000183642"/>
    </source>
</evidence>
<dbReference type="RefSeq" id="WP_143108306.1">
    <property type="nucleotide sequence ID" value="NZ_FOWE01000015.1"/>
</dbReference>
<dbReference type="AlphaFoldDB" id="A0A1I5IJD7"/>
<proteinExistence type="predicted"/>
<organism evidence="2 3">
    <name type="scientific">Geodermatophilus obscurus</name>
    <dbReference type="NCBI Taxonomy" id="1861"/>
    <lineage>
        <taxon>Bacteria</taxon>
        <taxon>Bacillati</taxon>
        <taxon>Actinomycetota</taxon>
        <taxon>Actinomycetes</taxon>
        <taxon>Geodermatophilales</taxon>
        <taxon>Geodermatophilaceae</taxon>
        <taxon>Geodermatophilus</taxon>
    </lineage>
</organism>
<dbReference type="OrthoDB" id="1524823at2"/>
<sequence length="158" mass="15857">MKSTTPTPGSTNDRPVRPGVAAVLAIGCLILVAFQAALTLGAPLGAAALGGANPGQLPGALRMVTAFSTVVWLFAALLVLARGGVAVIALSKAVCRAGAWVLVGLLGLGALMNFASSSPWERLGWGPFTLVMFTLGVVLARSGFASGRPAPVASRPGH</sequence>
<dbReference type="EMBL" id="FOWE01000015">
    <property type="protein sequence ID" value="SFO60316.1"/>
    <property type="molecule type" value="Genomic_DNA"/>
</dbReference>
<feature type="transmembrane region" description="Helical" evidence="1">
    <location>
        <begin position="93"/>
        <end position="111"/>
    </location>
</feature>
<keyword evidence="1" id="KW-1133">Transmembrane helix</keyword>
<accession>A0A1I5IJD7</accession>
<gene>
    <name evidence="2" type="ORF">SAMN05660359_04629</name>
</gene>
<evidence type="ECO:0000313" key="2">
    <source>
        <dbReference type="EMBL" id="SFO60316.1"/>
    </source>
</evidence>
<keyword evidence="1" id="KW-0812">Transmembrane</keyword>
<keyword evidence="3" id="KW-1185">Reference proteome</keyword>
<feature type="transmembrane region" description="Helical" evidence="1">
    <location>
        <begin position="60"/>
        <end position="81"/>
    </location>
</feature>
<keyword evidence="1" id="KW-0472">Membrane</keyword>
<protein>
    <submittedName>
        <fullName evidence="2">Uncharacterized protein</fullName>
    </submittedName>
</protein>